<dbReference type="EMBL" id="JAAMOB010000022">
    <property type="protein sequence ID" value="KAF4097742.1"/>
    <property type="molecule type" value="Genomic_DNA"/>
</dbReference>
<keyword evidence="3 5" id="KW-0342">GTP-binding</keyword>
<evidence type="ECO:0000256" key="2">
    <source>
        <dbReference type="ARBA" id="ARBA00022741"/>
    </source>
</evidence>
<evidence type="ECO:0000256" key="1">
    <source>
        <dbReference type="ARBA" id="ARBA00022723"/>
    </source>
</evidence>
<dbReference type="GO" id="GO:0003924">
    <property type="term" value="F:GTPase activity"/>
    <property type="evidence" value="ECO:0007669"/>
    <property type="project" value="InterPro"/>
</dbReference>
<evidence type="ECO:0000256" key="5">
    <source>
        <dbReference type="PIRSR" id="PIRSR601019-1"/>
    </source>
</evidence>
<organism evidence="6 7">
    <name type="scientific">Onychostoma macrolepis</name>
    <dbReference type="NCBI Taxonomy" id="369639"/>
    <lineage>
        <taxon>Eukaryota</taxon>
        <taxon>Metazoa</taxon>
        <taxon>Chordata</taxon>
        <taxon>Craniata</taxon>
        <taxon>Vertebrata</taxon>
        <taxon>Euteleostomi</taxon>
        <taxon>Actinopterygii</taxon>
        <taxon>Neopterygii</taxon>
        <taxon>Teleostei</taxon>
        <taxon>Ostariophysi</taxon>
        <taxon>Cypriniformes</taxon>
        <taxon>Cyprinidae</taxon>
        <taxon>Acrossocheilinae</taxon>
        <taxon>Onychostoma</taxon>
    </lineage>
</organism>
<keyword evidence="2 5" id="KW-0547">Nucleotide-binding</keyword>
<dbReference type="InterPro" id="IPR001019">
    <property type="entry name" value="Gprotein_alpha_su"/>
</dbReference>
<comment type="caution">
    <text evidence="6">The sequence shown here is derived from an EMBL/GenBank/DDBJ whole genome shotgun (WGS) entry which is preliminary data.</text>
</comment>
<protein>
    <submittedName>
        <fullName evidence="6">Uncharacterized protein</fullName>
    </submittedName>
</protein>
<dbReference type="GO" id="GO:0005834">
    <property type="term" value="C:heterotrimeric G-protein complex"/>
    <property type="evidence" value="ECO:0007669"/>
    <property type="project" value="TreeGrafter"/>
</dbReference>
<evidence type="ECO:0000256" key="4">
    <source>
        <dbReference type="ARBA" id="ARBA00023224"/>
    </source>
</evidence>
<dbReference type="GO" id="GO:0005525">
    <property type="term" value="F:GTP binding"/>
    <property type="evidence" value="ECO:0007669"/>
    <property type="project" value="UniProtKB-KW"/>
</dbReference>
<dbReference type="PANTHER" id="PTHR10218:SF217">
    <property type="entry name" value="GUANINE NUCLEOTIDE-BINDING PROTEIN SUBUNIT ALPHA-15"/>
    <property type="match status" value="1"/>
</dbReference>
<dbReference type="PROSITE" id="PS51882">
    <property type="entry name" value="G_ALPHA"/>
    <property type="match status" value="1"/>
</dbReference>
<dbReference type="Gene3D" id="3.40.50.300">
    <property type="entry name" value="P-loop containing nucleotide triphosphate hydrolases"/>
    <property type="match status" value="2"/>
</dbReference>
<dbReference type="GO" id="GO:0046872">
    <property type="term" value="F:metal ion binding"/>
    <property type="evidence" value="ECO:0007669"/>
    <property type="project" value="UniProtKB-KW"/>
</dbReference>
<reference evidence="6 7" key="1">
    <citation type="submission" date="2020-04" db="EMBL/GenBank/DDBJ databases">
        <title>Chromosome-level genome assembly of a cyprinid fish Onychostoma macrolepis by integration of Nanopore Sequencing, Bionano and Hi-C technology.</title>
        <authorList>
            <person name="Wang D."/>
        </authorList>
    </citation>
    <scope>NUCLEOTIDE SEQUENCE [LARGE SCALE GENOMIC DNA]</scope>
    <source>
        <strain evidence="6">SWU-2019</strain>
        <tissue evidence="6">Muscle</tissue>
    </source>
</reference>
<dbReference type="GO" id="GO:0007188">
    <property type="term" value="P:adenylate cyclase-modulating G protein-coupled receptor signaling pathway"/>
    <property type="evidence" value="ECO:0007669"/>
    <property type="project" value="TreeGrafter"/>
</dbReference>
<feature type="binding site" evidence="5">
    <location>
        <begin position="160"/>
        <end position="163"/>
    </location>
    <ligand>
        <name>GTP</name>
        <dbReference type="ChEBI" id="CHEBI:37565"/>
    </ligand>
</feature>
<dbReference type="Pfam" id="PF00503">
    <property type="entry name" value="G-alpha"/>
    <property type="match status" value="2"/>
</dbReference>
<dbReference type="GO" id="GO:0005737">
    <property type="term" value="C:cytoplasm"/>
    <property type="evidence" value="ECO:0007669"/>
    <property type="project" value="TreeGrafter"/>
</dbReference>
<dbReference type="FunFam" id="3.40.50.300:FF:000692">
    <property type="entry name" value="Guanine nucleotide-binding protein subunit alpha"/>
    <property type="match status" value="2"/>
</dbReference>
<dbReference type="AlphaFoldDB" id="A0A7J6BVR5"/>
<keyword evidence="7" id="KW-1185">Reference proteome</keyword>
<evidence type="ECO:0000313" key="6">
    <source>
        <dbReference type="EMBL" id="KAF4097742.1"/>
    </source>
</evidence>
<feature type="binding site" evidence="5">
    <location>
        <position position="221"/>
    </location>
    <ligand>
        <name>GTP</name>
        <dbReference type="ChEBI" id="CHEBI:37565"/>
    </ligand>
</feature>
<evidence type="ECO:0000313" key="7">
    <source>
        <dbReference type="Proteomes" id="UP000579812"/>
    </source>
</evidence>
<dbReference type="SMART" id="SM00275">
    <property type="entry name" value="G_alpha"/>
    <property type="match status" value="1"/>
</dbReference>
<proteinExistence type="predicted"/>
<sequence>MACIVTKDYIPTYQDVLYIRSPTDSNSQNRMEESLSLFYTTIHSPWFANSFVILLLNKMDILVEKIQFSDLKTYFSTFEARQRNPPAEEAAAPPVVAEYAAASLEVAERAATPPVVADNAAVPPVAEDDAANRMKECLLLFYNTIHSPWFDNSFIILFLNEMDIMAERVQFSDLKTYSPQFKGKCQDVGDALQFTEQLHKQKATSDKTKNYRMIYSHFISATDTNNIQRVLNDVKYTIPFREICTF</sequence>
<keyword evidence="4" id="KW-0807">Transducer</keyword>
<gene>
    <name evidence="6" type="ORF">G5714_021750</name>
</gene>
<evidence type="ECO:0000256" key="3">
    <source>
        <dbReference type="ARBA" id="ARBA00023134"/>
    </source>
</evidence>
<dbReference type="SUPFAM" id="SSF52540">
    <property type="entry name" value="P-loop containing nucleoside triphosphate hydrolases"/>
    <property type="match status" value="2"/>
</dbReference>
<name>A0A7J6BVR5_9TELE</name>
<dbReference type="GO" id="GO:0060158">
    <property type="term" value="P:phospholipase C-activating dopamine receptor signaling pathway"/>
    <property type="evidence" value="ECO:0007669"/>
    <property type="project" value="TreeGrafter"/>
</dbReference>
<dbReference type="InterPro" id="IPR027417">
    <property type="entry name" value="P-loop_NTPase"/>
</dbReference>
<dbReference type="PANTHER" id="PTHR10218">
    <property type="entry name" value="GTP-BINDING PROTEIN ALPHA SUBUNIT"/>
    <property type="match status" value="1"/>
</dbReference>
<keyword evidence="1" id="KW-0479">Metal-binding</keyword>
<accession>A0A7J6BVR5</accession>
<dbReference type="GO" id="GO:0031683">
    <property type="term" value="F:G-protein beta/gamma-subunit complex binding"/>
    <property type="evidence" value="ECO:0007669"/>
    <property type="project" value="InterPro"/>
</dbReference>
<dbReference type="Proteomes" id="UP000579812">
    <property type="component" value="Unassembled WGS sequence"/>
</dbReference>
<dbReference type="GO" id="GO:0001664">
    <property type="term" value="F:G protein-coupled receptor binding"/>
    <property type="evidence" value="ECO:0007669"/>
    <property type="project" value="TreeGrafter"/>
</dbReference>